<reference evidence="1 2" key="1">
    <citation type="submission" date="2019-06" db="EMBL/GenBank/DDBJ databases">
        <title>YIM 131921 draft genome.</title>
        <authorList>
            <person name="Jiang L."/>
        </authorList>
    </citation>
    <scope>NUCLEOTIDE SEQUENCE [LARGE SCALE GENOMIC DNA]</scope>
    <source>
        <strain evidence="1 2">YIM 131921</strain>
    </source>
</reference>
<comment type="caution">
    <text evidence="1">The sequence shown here is derived from an EMBL/GenBank/DDBJ whole genome shotgun (WGS) entry which is preliminary data.</text>
</comment>
<dbReference type="SUPFAM" id="SSF52540">
    <property type="entry name" value="P-loop containing nucleoside triphosphate hydrolases"/>
    <property type="match status" value="1"/>
</dbReference>
<dbReference type="Gene3D" id="3.40.50.300">
    <property type="entry name" value="P-loop containing nucleotide triphosphate hydrolases"/>
    <property type="match status" value="1"/>
</dbReference>
<evidence type="ECO:0008006" key="3">
    <source>
        <dbReference type="Google" id="ProtNLM"/>
    </source>
</evidence>
<evidence type="ECO:0000313" key="2">
    <source>
        <dbReference type="Proteomes" id="UP000305887"/>
    </source>
</evidence>
<organism evidence="1 2">
    <name type="scientific">Rubellimicrobium rubrum</name>
    <dbReference type="NCBI Taxonomy" id="2585369"/>
    <lineage>
        <taxon>Bacteria</taxon>
        <taxon>Pseudomonadati</taxon>
        <taxon>Pseudomonadota</taxon>
        <taxon>Alphaproteobacteria</taxon>
        <taxon>Rhodobacterales</taxon>
        <taxon>Roseobacteraceae</taxon>
        <taxon>Rubellimicrobium</taxon>
    </lineage>
</organism>
<keyword evidence="2" id="KW-1185">Reference proteome</keyword>
<accession>A0A5C4N0P4</accession>
<name>A0A5C4N0P4_9RHOB</name>
<dbReference type="AlphaFoldDB" id="A0A5C4N0P4"/>
<protein>
    <recommendedName>
        <fullName evidence="3">Protein ImuA</fullName>
    </recommendedName>
</protein>
<dbReference type="OrthoDB" id="7202530at2"/>
<evidence type="ECO:0000313" key="1">
    <source>
        <dbReference type="EMBL" id="TNC50826.1"/>
    </source>
</evidence>
<sequence>MADRFPTLCEVFSPTATDGAATGFVLAQITPKARGPIFWVQDRLSRHEGGRPHATGLAFLLGRPVDLLYLEVRRAADVLWAMEEALGCPALAHVIGEVWGDPPALDFTATKRLALRSERSGMQAWLFRRAARTDLSAARERWHVSALPSPPMPDDLRAPGAPIWQAELFRARGRMPGRWVARHDTANGRLVMGHHIPAPDPAPPLRALG</sequence>
<dbReference type="InterPro" id="IPR027417">
    <property type="entry name" value="P-loop_NTPase"/>
</dbReference>
<dbReference type="Proteomes" id="UP000305887">
    <property type="component" value="Unassembled WGS sequence"/>
</dbReference>
<gene>
    <name evidence="1" type="ORF">FHG66_07600</name>
</gene>
<proteinExistence type="predicted"/>
<dbReference type="EMBL" id="VDFU01000006">
    <property type="protein sequence ID" value="TNC50826.1"/>
    <property type="molecule type" value="Genomic_DNA"/>
</dbReference>